<evidence type="ECO:0000313" key="6">
    <source>
        <dbReference type="EMBL" id="UPL18819.1"/>
    </source>
</evidence>
<dbReference type="InterPro" id="IPR005119">
    <property type="entry name" value="LysR_subst-bd"/>
</dbReference>
<evidence type="ECO:0000256" key="4">
    <source>
        <dbReference type="ARBA" id="ARBA00023163"/>
    </source>
</evidence>
<dbReference type="CDD" id="cd00090">
    <property type="entry name" value="HTH_ARSR"/>
    <property type="match status" value="1"/>
</dbReference>
<evidence type="ECO:0000256" key="1">
    <source>
        <dbReference type="ARBA" id="ARBA00009437"/>
    </source>
</evidence>
<evidence type="ECO:0000313" key="7">
    <source>
        <dbReference type="Proteomes" id="UP000830631"/>
    </source>
</evidence>
<organism evidence="6 7">
    <name type="scientific">Microbacterium aurugineum</name>
    <dbReference type="NCBI Taxonomy" id="2851642"/>
    <lineage>
        <taxon>Bacteria</taxon>
        <taxon>Bacillati</taxon>
        <taxon>Actinomycetota</taxon>
        <taxon>Actinomycetes</taxon>
        <taxon>Micrococcales</taxon>
        <taxon>Microbacteriaceae</taxon>
        <taxon>Microbacterium</taxon>
    </lineage>
</organism>
<dbReference type="Gene3D" id="3.40.190.10">
    <property type="entry name" value="Periplasmic binding protein-like II"/>
    <property type="match status" value="2"/>
</dbReference>
<dbReference type="RefSeq" id="WP_131492956.1">
    <property type="nucleotide sequence ID" value="NZ_CP078078.1"/>
</dbReference>
<protein>
    <submittedName>
        <fullName evidence="6">LysR family transcriptional regulator</fullName>
    </submittedName>
</protein>
<dbReference type="PANTHER" id="PTHR30346">
    <property type="entry name" value="TRANSCRIPTIONAL DUAL REGULATOR HCAR-RELATED"/>
    <property type="match status" value="1"/>
</dbReference>
<reference evidence="6 7" key="1">
    <citation type="submission" date="2021-06" db="EMBL/GenBank/DDBJ databases">
        <title>Genome-based taxonomic framework of Microbacterium strains isolated from marine environment, the description of four new species and reclassification of four preexisting species.</title>
        <authorList>
            <person name="Lee S.D."/>
            <person name="Kim S.-M."/>
            <person name="Byeon Y.-S."/>
            <person name="Yang H.L."/>
            <person name="Kim I.S."/>
        </authorList>
    </citation>
    <scope>NUCLEOTIDE SEQUENCE [LARGE SCALE GENOMIC DNA]</scope>
    <source>
        <strain evidence="6 7">KSW4-10</strain>
    </source>
</reference>
<keyword evidence="3" id="KW-0238">DNA-binding</keyword>
<dbReference type="Gene3D" id="1.10.10.10">
    <property type="entry name" value="Winged helix-like DNA-binding domain superfamily/Winged helix DNA-binding domain"/>
    <property type="match status" value="1"/>
</dbReference>
<dbReference type="Proteomes" id="UP000830631">
    <property type="component" value="Chromosome"/>
</dbReference>
<dbReference type="Pfam" id="PF03466">
    <property type="entry name" value="LysR_substrate"/>
    <property type="match status" value="1"/>
</dbReference>
<evidence type="ECO:0000256" key="3">
    <source>
        <dbReference type="ARBA" id="ARBA00023125"/>
    </source>
</evidence>
<feature type="domain" description="HTH lysR-type" evidence="5">
    <location>
        <begin position="2"/>
        <end position="59"/>
    </location>
</feature>
<keyword evidence="2" id="KW-0805">Transcription regulation</keyword>
<dbReference type="InterPro" id="IPR000847">
    <property type="entry name" value="LysR_HTH_N"/>
</dbReference>
<dbReference type="InterPro" id="IPR011991">
    <property type="entry name" value="ArsR-like_HTH"/>
</dbReference>
<evidence type="ECO:0000256" key="2">
    <source>
        <dbReference type="ARBA" id="ARBA00023015"/>
    </source>
</evidence>
<dbReference type="InterPro" id="IPR036390">
    <property type="entry name" value="WH_DNA-bd_sf"/>
</dbReference>
<dbReference type="SUPFAM" id="SSF46785">
    <property type="entry name" value="Winged helix' DNA-binding domain"/>
    <property type="match status" value="1"/>
</dbReference>
<proteinExistence type="inferred from homology"/>
<accession>A0ABY4J1X3</accession>
<sequence length="315" mass="33985">MLNVNRLRILRELSRRGTLAEVARALNYTPSAVSQQLSALEREVGTTLLEPSGRRVRLTGPAMLLAERADLILEQMELAEADLQNLAGTTSGLIRVGSFQSALIELAPAALTLLSQRHPHLVVELCHREVDEARDGLLAHDFDIVLGEEFPGGEQPPTAGVHRQDFHSEPLHLALPESERVGDRAGSTTLSDLRHCGWALDLQQSRMGAWARQKCRGAGFEPRVVCESPDPLLMLQLVRSGHAAAFIPALITQARFGGVEVVALASEPHRTLYTEVRAGRQESGAIAAVQQAFADAIAAHTSAVPTAVLALEPPS</sequence>
<dbReference type="SUPFAM" id="SSF53850">
    <property type="entry name" value="Periplasmic binding protein-like II"/>
    <property type="match status" value="1"/>
</dbReference>
<keyword evidence="4" id="KW-0804">Transcription</keyword>
<dbReference type="Pfam" id="PF00126">
    <property type="entry name" value="HTH_1"/>
    <property type="match status" value="1"/>
</dbReference>
<name>A0ABY4J1X3_9MICO</name>
<dbReference type="PANTHER" id="PTHR30346:SF29">
    <property type="entry name" value="LYSR SUBSTRATE-BINDING"/>
    <property type="match status" value="1"/>
</dbReference>
<dbReference type="InterPro" id="IPR036388">
    <property type="entry name" value="WH-like_DNA-bd_sf"/>
</dbReference>
<evidence type="ECO:0000259" key="5">
    <source>
        <dbReference type="PROSITE" id="PS50931"/>
    </source>
</evidence>
<dbReference type="EMBL" id="CP078078">
    <property type="protein sequence ID" value="UPL18819.1"/>
    <property type="molecule type" value="Genomic_DNA"/>
</dbReference>
<gene>
    <name evidence="6" type="ORF">KV397_14165</name>
</gene>
<comment type="similarity">
    <text evidence="1">Belongs to the LysR transcriptional regulatory family.</text>
</comment>
<dbReference type="PROSITE" id="PS50931">
    <property type="entry name" value="HTH_LYSR"/>
    <property type="match status" value="1"/>
</dbReference>
<keyword evidence="7" id="KW-1185">Reference proteome</keyword>